<feature type="binding site" evidence="17">
    <location>
        <position position="264"/>
    </location>
    <ligand>
        <name>NAD(+)</name>
        <dbReference type="ChEBI" id="CHEBI:57540"/>
    </ligand>
</feature>
<keyword evidence="8 14" id="KW-0594">Phospholipid biosynthesis</keyword>
<dbReference type="UniPathway" id="UPA00940"/>
<feature type="binding site" evidence="14">
    <location>
        <position position="253"/>
    </location>
    <ligand>
        <name>sn-glycerol 3-phosphate</name>
        <dbReference type="ChEBI" id="CHEBI:57597"/>
    </ligand>
</feature>
<comment type="caution">
    <text evidence="21">The sequence shown here is derived from an EMBL/GenBank/DDBJ whole genome shotgun (WGS) entry which is preliminary data.</text>
</comment>
<protein>
    <recommendedName>
        <fullName evidence="12 14">Glycerol-3-phosphate dehydrogenase [NAD(P)+]</fullName>
        <ecNumber evidence="11 14">1.1.1.94</ecNumber>
    </recommendedName>
    <alternativeName>
        <fullName evidence="14">NAD(P)(+)-dependent glycerol-3-phosphate dehydrogenase</fullName>
    </alternativeName>
    <alternativeName>
        <fullName evidence="13 14">NAD(P)H-dependent dihydroxyacetone-phosphate reductase</fullName>
    </alternativeName>
</protein>
<keyword evidence="3 14" id="KW-0547">Nucleotide-binding</keyword>
<keyword evidence="2 14" id="KW-0444">Lipid biosynthesis</keyword>
<feature type="binding site" evidence="14">
    <location>
        <position position="264"/>
    </location>
    <ligand>
        <name>sn-glycerol 3-phosphate</name>
        <dbReference type="ChEBI" id="CHEBI:57597"/>
    </ligand>
</feature>
<proteinExistence type="inferred from homology"/>
<dbReference type="FunFam" id="1.10.1040.10:FF:000001">
    <property type="entry name" value="Glycerol-3-phosphate dehydrogenase [NAD(P)+]"/>
    <property type="match status" value="1"/>
</dbReference>
<keyword evidence="6 14" id="KW-0520">NAD</keyword>
<comment type="catalytic activity">
    <reaction evidence="10">
        <text>sn-glycerol 3-phosphate + NADP(+) = dihydroxyacetone phosphate + NADPH + H(+)</text>
        <dbReference type="Rhea" id="RHEA:11096"/>
        <dbReference type="ChEBI" id="CHEBI:15378"/>
        <dbReference type="ChEBI" id="CHEBI:57597"/>
        <dbReference type="ChEBI" id="CHEBI:57642"/>
        <dbReference type="ChEBI" id="CHEBI:57783"/>
        <dbReference type="ChEBI" id="CHEBI:58349"/>
        <dbReference type="EC" id="1.1.1.94"/>
    </reaction>
    <physiologicalReaction direction="right-to-left" evidence="10">
        <dbReference type="Rhea" id="RHEA:11098"/>
    </physiologicalReaction>
</comment>
<feature type="binding site" evidence="14">
    <location>
        <position position="149"/>
    </location>
    <ligand>
        <name>NADPH</name>
        <dbReference type="ChEBI" id="CHEBI:57783"/>
    </ligand>
</feature>
<evidence type="ECO:0000256" key="2">
    <source>
        <dbReference type="ARBA" id="ARBA00022516"/>
    </source>
</evidence>
<dbReference type="PANTHER" id="PTHR11728:SF1">
    <property type="entry name" value="GLYCEROL-3-PHOSPHATE DEHYDROGENASE [NAD(+)] 2, CHLOROPLASTIC"/>
    <property type="match status" value="1"/>
</dbReference>
<feature type="binding site" evidence="14">
    <location>
        <position position="263"/>
    </location>
    <ligand>
        <name>sn-glycerol 3-phosphate</name>
        <dbReference type="ChEBI" id="CHEBI:57597"/>
    </ligand>
</feature>
<dbReference type="SUPFAM" id="SSF48179">
    <property type="entry name" value="6-phosphogluconate dehydrogenase C-terminal domain-like"/>
    <property type="match status" value="1"/>
</dbReference>
<feature type="binding site" evidence="14">
    <location>
        <position position="44"/>
    </location>
    <ligand>
        <name>NADPH</name>
        <dbReference type="ChEBI" id="CHEBI:57783"/>
    </ligand>
</feature>
<reference evidence="21 22" key="1">
    <citation type="submission" date="2020-08" db="EMBL/GenBank/DDBJ databases">
        <title>Genomic Encyclopedia of Type Strains, Phase IV (KMG-IV): sequencing the most valuable type-strain genomes for metagenomic binning, comparative biology and taxonomic classification.</title>
        <authorList>
            <person name="Goeker M."/>
        </authorList>
    </citation>
    <scope>NUCLEOTIDE SEQUENCE [LARGE SCALE GENOMIC DNA]</scope>
    <source>
        <strain evidence="21 22">DSM 14878</strain>
    </source>
</reference>
<evidence type="ECO:0000256" key="8">
    <source>
        <dbReference type="ARBA" id="ARBA00023209"/>
    </source>
</evidence>
<feature type="binding site" evidence="14">
    <location>
        <position position="264"/>
    </location>
    <ligand>
        <name>NADPH</name>
        <dbReference type="ChEBI" id="CHEBI:57783"/>
    </ligand>
</feature>
<evidence type="ECO:0000256" key="18">
    <source>
        <dbReference type="RuleBase" id="RU000437"/>
    </source>
</evidence>
<dbReference type="GO" id="GO:0005829">
    <property type="term" value="C:cytosol"/>
    <property type="evidence" value="ECO:0007669"/>
    <property type="project" value="TreeGrafter"/>
</dbReference>
<feature type="binding site" evidence="14">
    <location>
        <position position="117"/>
    </location>
    <ligand>
        <name>NADPH</name>
        <dbReference type="ChEBI" id="CHEBI:57783"/>
    </ligand>
</feature>
<evidence type="ECO:0000256" key="7">
    <source>
        <dbReference type="ARBA" id="ARBA00023098"/>
    </source>
</evidence>
<evidence type="ECO:0000313" key="21">
    <source>
        <dbReference type="EMBL" id="MBB3872101.1"/>
    </source>
</evidence>
<evidence type="ECO:0000256" key="3">
    <source>
        <dbReference type="ARBA" id="ARBA00022741"/>
    </source>
</evidence>
<dbReference type="PRINTS" id="PR00077">
    <property type="entry name" value="GPDHDRGNASE"/>
</dbReference>
<feature type="binding site" evidence="14">
    <location>
        <position position="145"/>
    </location>
    <ligand>
        <name>sn-glycerol 3-phosphate</name>
        <dbReference type="ChEBI" id="CHEBI:57597"/>
    </ligand>
</feature>
<dbReference type="GO" id="GO:0051287">
    <property type="term" value="F:NAD binding"/>
    <property type="evidence" value="ECO:0007669"/>
    <property type="project" value="InterPro"/>
</dbReference>
<feature type="binding site" evidence="14">
    <location>
        <position position="61"/>
    </location>
    <ligand>
        <name>NADPH</name>
        <dbReference type="ChEBI" id="CHEBI:57783"/>
    </ligand>
</feature>
<evidence type="ECO:0000259" key="20">
    <source>
        <dbReference type="Pfam" id="PF07479"/>
    </source>
</evidence>
<evidence type="ECO:0000256" key="6">
    <source>
        <dbReference type="ARBA" id="ARBA00023027"/>
    </source>
</evidence>
<dbReference type="Proteomes" id="UP000532936">
    <property type="component" value="Unassembled WGS sequence"/>
</dbReference>
<evidence type="ECO:0000256" key="1">
    <source>
        <dbReference type="ARBA" id="ARBA00011009"/>
    </source>
</evidence>
<dbReference type="AlphaFoldDB" id="A0A7W6A2K1"/>
<dbReference type="EMBL" id="JACIDA010000001">
    <property type="protein sequence ID" value="MBB3872101.1"/>
    <property type="molecule type" value="Genomic_DNA"/>
</dbReference>
<dbReference type="NCBIfam" id="NF000942">
    <property type="entry name" value="PRK00094.1-4"/>
    <property type="match status" value="1"/>
</dbReference>
<name>A0A7W6A2K1_9CAUL</name>
<dbReference type="GO" id="GO:0047952">
    <property type="term" value="F:glycerol-3-phosphate dehydrogenase [NAD(P)+] activity"/>
    <property type="evidence" value="ECO:0007669"/>
    <property type="project" value="UniProtKB-UniRule"/>
</dbReference>
<feature type="binding site" evidence="14">
    <location>
        <position position="147"/>
    </location>
    <ligand>
        <name>sn-glycerol 3-phosphate</name>
        <dbReference type="ChEBI" id="CHEBI:57597"/>
    </ligand>
</feature>
<evidence type="ECO:0000256" key="4">
    <source>
        <dbReference type="ARBA" id="ARBA00022857"/>
    </source>
</evidence>
<keyword evidence="7 14" id="KW-0443">Lipid metabolism</keyword>
<evidence type="ECO:0000256" key="12">
    <source>
        <dbReference type="ARBA" id="ARBA00069372"/>
    </source>
</evidence>
<keyword evidence="9 14" id="KW-1208">Phospholipid metabolism</keyword>
<comment type="subcellular location">
    <subcellularLocation>
        <location evidence="14">Cytoplasm</location>
    </subcellularLocation>
</comment>
<dbReference type="SUPFAM" id="SSF51735">
    <property type="entry name" value="NAD(P)-binding Rossmann-fold domains"/>
    <property type="match status" value="1"/>
</dbReference>
<comment type="similarity">
    <text evidence="1 14 18">Belongs to the NAD-dependent glycerol-3-phosphate dehydrogenase family.</text>
</comment>
<evidence type="ECO:0000313" key="22">
    <source>
        <dbReference type="Proteomes" id="UP000532936"/>
    </source>
</evidence>
<dbReference type="InterPro" id="IPR006109">
    <property type="entry name" value="G3P_DH_NAD-dep_C"/>
</dbReference>
<dbReference type="NCBIfam" id="NF000940">
    <property type="entry name" value="PRK00094.1-2"/>
    <property type="match status" value="1"/>
</dbReference>
<evidence type="ECO:0000256" key="5">
    <source>
        <dbReference type="ARBA" id="ARBA00023002"/>
    </source>
</evidence>
<evidence type="ECO:0000256" key="9">
    <source>
        <dbReference type="ARBA" id="ARBA00023264"/>
    </source>
</evidence>
<evidence type="ECO:0000256" key="17">
    <source>
        <dbReference type="PIRSR" id="PIRSR000114-3"/>
    </source>
</evidence>
<dbReference type="PIRSF" id="PIRSF000114">
    <property type="entry name" value="Glycerol-3-P_dh"/>
    <property type="match status" value="1"/>
</dbReference>
<feature type="binding site" evidence="14">
    <location>
        <position position="200"/>
    </location>
    <ligand>
        <name>sn-glycerol 3-phosphate</name>
        <dbReference type="ChEBI" id="CHEBI:57597"/>
    </ligand>
</feature>
<dbReference type="GO" id="GO:0005975">
    <property type="term" value="P:carbohydrate metabolic process"/>
    <property type="evidence" value="ECO:0007669"/>
    <property type="project" value="InterPro"/>
</dbReference>
<evidence type="ECO:0000256" key="10">
    <source>
        <dbReference type="ARBA" id="ARBA00052716"/>
    </source>
</evidence>
<dbReference type="Pfam" id="PF07479">
    <property type="entry name" value="NAD_Gly3P_dh_C"/>
    <property type="match status" value="1"/>
</dbReference>
<gene>
    <name evidence="14" type="primary">gpsA</name>
    <name evidence="21" type="ORF">GGR11_001615</name>
</gene>
<feature type="binding site" evidence="16">
    <location>
        <position position="117"/>
    </location>
    <ligand>
        <name>substrate</name>
    </ligand>
</feature>
<dbReference type="Pfam" id="PF01210">
    <property type="entry name" value="NAD_Gly3P_dh_N"/>
    <property type="match status" value="1"/>
</dbReference>
<evidence type="ECO:0000256" key="11">
    <source>
        <dbReference type="ARBA" id="ARBA00066687"/>
    </source>
</evidence>
<keyword evidence="4 14" id="KW-0521">NADP</keyword>
<accession>A0A7W6A2K1</accession>
<dbReference type="HAMAP" id="MF_00394">
    <property type="entry name" value="NAD_Glyc3P_dehydrog"/>
    <property type="match status" value="1"/>
</dbReference>
<dbReference type="InterPro" id="IPR036291">
    <property type="entry name" value="NAD(P)-bd_dom_sf"/>
</dbReference>
<dbReference type="EC" id="1.1.1.94" evidence="11 14"/>
<feature type="binding site" evidence="14">
    <location>
        <position position="24"/>
    </location>
    <ligand>
        <name>NADPH</name>
        <dbReference type="ChEBI" id="CHEBI:57783"/>
    </ligand>
</feature>
<feature type="domain" description="Glycerol-3-phosphate dehydrogenase NAD-dependent N-terminal" evidence="19">
    <location>
        <begin position="17"/>
        <end position="166"/>
    </location>
</feature>
<feature type="active site" description="Proton acceptor" evidence="14 15">
    <location>
        <position position="200"/>
    </location>
</feature>
<feature type="binding site" evidence="17">
    <location>
        <position position="149"/>
    </location>
    <ligand>
        <name>NAD(+)</name>
        <dbReference type="ChEBI" id="CHEBI:57540"/>
    </ligand>
</feature>
<feature type="binding site" evidence="14">
    <location>
        <position position="290"/>
    </location>
    <ligand>
        <name>NADPH</name>
        <dbReference type="ChEBI" id="CHEBI:57783"/>
    </ligand>
</feature>
<dbReference type="PANTHER" id="PTHR11728">
    <property type="entry name" value="GLYCEROL-3-PHOSPHATE DEHYDROGENASE"/>
    <property type="match status" value="1"/>
</dbReference>
<evidence type="ECO:0000259" key="19">
    <source>
        <dbReference type="Pfam" id="PF01210"/>
    </source>
</evidence>
<comment type="pathway">
    <text evidence="14">Membrane lipid metabolism; glycerophospholipid metabolism.</text>
</comment>
<evidence type="ECO:0000256" key="13">
    <source>
        <dbReference type="ARBA" id="ARBA00080511"/>
    </source>
</evidence>
<dbReference type="InterPro" id="IPR011128">
    <property type="entry name" value="G3P_DH_NAD-dep_N"/>
</dbReference>
<evidence type="ECO:0000256" key="14">
    <source>
        <dbReference type="HAMAP-Rule" id="MF_00394"/>
    </source>
</evidence>
<evidence type="ECO:0000256" key="15">
    <source>
        <dbReference type="PIRSR" id="PIRSR000114-1"/>
    </source>
</evidence>
<dbReference type="Gene3D" id="3.40.50.720">
    <property type="entry name" value="NAD(P)-binding Rossmann-like Domain"/>
    <property type="match status" value="1"/>
</dbReference>
<dbReference type="InterPro" id="IPR008927">
    <property type="entry name" value="6-PGluconate_DH-like_C_sf"/>
</dbReference>
<dbReference type="GO" id="GO:0006650">
    <property type="term" value="P:glycerophospholipid metabolic process"/>
    <property type="evidence" value="ECO:0007669"/>
    <property type="project" value="UniProtKB-UniRule"/>
</dbReference>
<dbReference type="GO" id="GO:0046167">
    <property type="term" value="P:glycerol-3-phosphate biosynthetic process"/>
    <property type="evidence" value="ECO:0007669"/>
    <property type="project" value="UniProtKB-UniRule"/>
</dbReference>
<evidence type="ECO:0000256" key="16">
    <source>
        <dbReference type="PIRSR" id="PIRSR000114-2"/>
    </source>
</evidence>
<keyword evidence="5 14" id="KW-0560">Oxidoreductase</keyword>
<comment type="catalytic activity">
    <reaction evidence="14">
        <text>sn-glycerol 3-phosphate + NAD(+) = dihydroxyacetone phosphate + NADH + H(+)</text>
        <dbReference type="Rhea" id="RHEA:11092"/>
        <dbReference type="ChEBI" id="CHEBI:15378"/>
        <dbReference type="ChEBI" id="CHEBI:57540"/>
        <dbReference type="ChEBI" id="CHEBI:57597"/>
        <dbReference type="ChEBI" id="CHEBI:57642"/>
        <dbReference type="ChEBI" id="CHEBI:57945"/>
        <dbReference type="EC" id="1.1.1.94"/>
    </reaction>
</comment>
<feature type="binding site" evidence="16">
    <location>
        <begin position="264"/>
        <end position="265"/>
    </location>
    <ligand>
        <name>substrate</name>
    </ligand>
</feature>
<comment type="caution">
    <text evidence="14">Lacks conserved residue(s) required for the propagation of feature annotation.</text>
</comment>
<dbReference type="GO" id="GO:0046168">
    <property type="term" value="P:glycerol-3-phosphate catabolic process"/>
    <property type="evidence" value="ECO:0007669"/>
    <property type="project" value="InterPro"/>
</dbReference>
<feature type="binding site" evidence="14">
    <location>
        <position position="265"/>
    </location>
    <ligand>
        <name>sn-glycerol 3-phosphate</name>
        <dbReference type="ChEBI" id="CHEBI:57597"/>
    </ligand>
</feature>
<sequence>MTNETASGGRMEFRTAGVIGAGAWGTALAQVCVRAGLDTTLQAREPQLVETLATTRANDLYLPGVTLAEDLKFTADLADLRDCDLILAVPPAQHMRATLTAFAPHHRAGVPVVLCSKGVERGTMKLMTEVLAETLPAAPAAVLSGPSFAGEVARGLPTAVTLACADPVLGQGLLNTLSAPGFRPYLATDLIGAEAGGALKNVLAIACGVSEGRQLGRSAHAALITRGFAEMTRLAVAMGGQAETVAGLCGLGDLVLTCSSPQSRNMSLGLALGQGQTVEQALAGKRSVAEGYESAPAVRALAARLGVETPIAEGIAALLAGEITVDGLIDGLLSRPLKAERV</sequence>
<dbReference type="FunFam" id="3.40.50.720:FF:000019">
    <property type="entry name" value="Glycerol-3-phosphate dehydrogenase [NAD(P)+]"/>
    <property type="match status" value="1"/>
</dbReference>
<organism evidence="21 22">
    <name type="scientific">Brevundimonas mediterranea</name>
    <dbReference type="NCBI Taxonomy" id="74329"/>
    <lineage>
        <taxon>Bacteria</taxon>
        <taxon>Pseudomonadati</taxon>
        <taxon>Pseudomonadota</taxon>
        <taxon>Alphaproteobacteria</taxon>
        <taxon>Caulobacterales</taxon>
        <taxon>Caulobacteraceae</taxon>
        <taxon>Brevundimonas</taxon>
    </lineage>
</organism>
<dbReference type="GO" id="GO:0008654">
    <property type="term" value="P:phospholipid biosynthetic process"/>
    <property type="evidence" value="ECO:0007669"/>
    <property type="project" value="UniProtKB-KW"/>
</dbReference>
<comment type="function">
    <text evidence="14">Catalyzes the reduction of the glycolytic intermediate dihydroxyacetone phosphate (DHAP) to sn-glycerol 3-phosphate (G3P), the key precursor for phospholipid synthesis.</text>
</comment>
<dbReference type="Gene3D" id="1.10.1040.10">
    <property type="entry name" value="N-(1-d-carboxylethyl)-l-norvaline Dehydrogenase, domain 2"/>
    <property type="match status" value="1"/>
</dbReference>
<dbReference type="InterPro" id="IPR013328">
    <property type="entry name" value="6PGD_dom2"/>
</dbReference>
<feature type="binding site" evidence="14">
    <location>
        <position position="288"/>
    </location>
    <ligand>
        <name>NADPH</name>
        <dbReference type="ChEBI" id="CHEBI:57783"/>
    </ligand>
</feature>
<feature type="domain" description="Glycerol-3-phosphate dehydrogenase NAD-dependent C-terminal" evidence="20">
    <location>
        <begin position="189"/>
        <end position="329"/>
    </location>
</feature>
<feature type="binding site" evidence="14">
    <location>
        <position position="117"/>
    </location>
    <ligand>
        <name>sn-glycerol 3-phosphate</name>
        <dbReference type="ChEBI" id="CHEBI:57597"/>
    </ligand>
</feature>
<dbReference type="PROSITE" id="PS00957">
    <property type="entry name" value="NAD_G3PDH"/>
    <property type="match status" value="1"/>
</dbReference>
<dbReference type="InterPro" id="IPR006168">
    <property type="entry name" value="G3P_DH_NAD-dep"/>
</dbReference>
<keyword evidence="14" id="KW-0963">Cytoplasm</keyword>
<feature type="binding site" evidence="17">
    <location>
        <begin position="20"/>
        <end position="25"/>
    </location>
    <ligand>
        <name>NAD(+)</name>
        <dbReference type="ChEBI" id="CHEBI:57540"/>
    </ligand>
</feature>